<dbReference type="PATRIC" id="fig|512763.3.peg.504"/>
<keyword evidence="1" id="KW-0472">Membrane</keyword>
<dbReference type="AlphaFoldDB" id="A0A0P0CUI0"/>
<protein>
    <recommendedName>
        <fullName evidence="4">HEAT repeat domain-containing protein</fullName>
    </recommendedName>
</protein>
<evidence type="ECO:0000256" key="1">
    <source>
        <dbReference type="SAM" id="Phobius"/>
    </source>
</evidence>
<dbReference type="InterPro" id="IPR016024">
    <property type="entry name" value="ARM-type_fold"/>
</dbReference>
<accession>A0A0P0CUI0</accession>
<evidence type="ECO:0000313" key="3">
    <source>
        <dbReference type="Proteomes" id="UP000061382"/>
    </source>
</evidence>
<dbReference type="Proteomes" id="UP000061382">
    <property type="component" value="Chromosome"/>
</dbReference>
<dbReference type="Pfam" id="PF13646">
    <property type="entry name" value="HEAT_2"/>
    <property type="match status" value="1"/>
</dbReference>
<dbReference type="SUPFAM" id="SSF48371">
    <property type="entry name" value="ARM repeat"/>
    <property type="match status" value="1"/>
</dbReference>
<reference evidence="2 3" key="1">
    <citation type="submission" date="2015-08" db="EMBL/GenBank/DDBJ databases">
        <title>Complete genome sequence of Rufibacter tibetensis strain 1351t, a radiation-resistant bacterium from tibet plateau.</title>
        <authorList>
            <person name="Dai J."/>
        </authorList>
    </citation>
    <scope>NUCLEOTIDE SEQUENCE [LARGE SCALE GENOMIC DNA]</scope>
    <source>
        <strain evidence="2 3">1351</strain>
    </source>
</reference>
<organism evidence="2 3">
    <name type="scientific">Rufibacter tibetensis</name>
    <dbReference type="NCBI Taxonomy" id="512763"/>
    <lineage>
        <taxon>Bacteria</taxon>
        <taxon>Pseudomonadati</taxon>
        <taxon>Bacteroidota</taxon>
        <taxon>Cytophagia</taxon>
        <taxon>Cytophagales</taxon>
        <taxon>Hymenobacteraceae</taxon>
        <taxon>Rufibacter</taxon>
    </lineage>
</organism>
<dbReference type="Gene3D" id="1.25.10.10">
    <property type="entry name" value="Leucine-rich Repeat Variant"/>
    <property type="match status" value="1"/>
</dbReference>
<name>A0A0P0CUI0_9BACT</name>
<sequence length="346" mass="39451">MVHSYPTTYLFLQAQANVNPKFFYIAIAFTTALILVLVMALLVMLLLKNEANLKHQQLQSQFKDWLVGIILEETDEHHQSFDVPENIRQLLKKRFAKRVLLQELKGLKYSLSGQPGQNLEKVYRQLDLQLLSSKNLRSKKWHLKARGIQEVAAMNHTELIEDITLLTNNKNPGIRMEAQIALVLLQQYKGLHFFENLVYPLTEWHQIKLLQLLANQPIPSEEVITKWLLSSNASVVQFTLKLIGEQHASHFQNEVISCLSHKSEIVRKQAIICLGEIPSAPAASALKFLYAHETDKELQMTILAELIKTGTATDVPFLLELQQTQDADIKLAIDKALSYLQEQVVS</sequence>
<keyword evidence="3" id="KW-1185">Reference proteome</keyword>
<dbReference type="KEGG" id="rti:DC20_02245"/>
<proteinExistence type="predicted"/>
<feature type="transmembrane region" description="Helical" evidence="1">
    <location>
        <begin position="22"/>
        <end position="47"/>
    </location>
</feature>
<evidence type="ECO:0008006" key="4">
    <source>
        <dbReference type="Google" id="ProtNLM"/>
    </source>
</evidence>
<evidence type="ECO:0000313" key="2">
    <source>
        <dbReference type="EMBL" id="ALI98011.1"/>
    </source>
</evidence>
<gene>
    <name evidence="2" type="ORF">DC20_02245</name>
</gene>
<keyword evidence="1" id="KW-0812">Transmembrane</keyword>
<dbReference type="InterPro" id="IPR011989">
    <property type="entry name" value="ARM-like"/>
</dbReference>
<keyword evidence="1" id="KW-1133">Transmembrane helix</keyword>
<dbReference type="EMBL" id="CP012643">
    <property type="protein sequence ID" value="ALI98011.1"/>
    <property type="molecule type" value="Genomic_DNA"/>
</dbReference>
<dbReference type="STRING" id="512763.DC20_02245"/>